<reference evidence="1" key="1">
    <citation type="journal article" date="2014" name="Front. Microbiol.">
        <title>High frequency of phylogenetically diverse reductive dehalogenase-homologous genes in deep subseafloor sedimentary metagenomes.</title>
        <authorList>
            <person name="Kawai M."/>
            <person name="Futagami T."/>
            <person name="Toyoda A."/>
            <person name="Takaki Y."/>
            <person name="Nishi S."/>
            <person name="Hori S."/>
            <person name="Arai W."/>
            <person name="Tsubouchi T."/>
            <person name="Morono Y."/>
            <person name="Uchiyama I."/>
            <person name="Ito T."/>
            <person name="Fujiyama A."/>
            <person name="Inagaki F."/>
            <person name="Takami H."/>
        </authorList>
    </citation>
    <scope>NUCLEOTIDE SEQUENCE</scope>
    <source>
        <strain evidence="1">Expedition CK06-06</strain>
    </source>
</reference>
<organism evidence="1">
    <name type="scientific">marine sediment metagenome</name>
    <dbReference type="NCBI Taxonomy" id="412755"/>
    <lineage>
        <taxon>unclassified sequences</taxon>
        <taxon>metagenomes</taxon>
        <taxon>ecological metagenomes</taxon>
    </lineage>
</organism>
<comment type="caution">
    <text evidence="1">The sequence shown here is derived from an EMBL/GenBank/DDBJ whole genome shotgun (WGS) entry which is preliminary data.</text>
</comment>
<name>X1CF07_9ZZZZ</name>
<dbReference type="AlphaFoldDB" id="X1CF07"/>
<gene>
    <name evidence="1" type="ORF">S01H4_44474</name>
</gene>
<sequence>MDLREMLAAEGLSEVRLDAMDRAAMKKTAKALGLDVGEVSREVQLVENKGAQYVQTDSFPVPHRSDPKKTENARNLYLRVEAVPQAIADLVLFQEQYGDKSGE</sequence>
<protein>
    <submittedName>
        <fullName evidence="1">Uncharacterized protein</fullName>
    </submittedName>
</protein>
<proteinExistence type="predicted"/>
<accession>X1CF07</accession>
<dbReference type="EMBL" id="BART01024665">
    <property type="protein sequence ID" value="GAG91682.1"/>
    <property type="molecule type" value="Genomic_DNA"/>
</dbReference>
<evidence type="ECO:0000313" key="1">
    <source>
        <dbReference type="EMBL" id="GAG91682.1"/>
    </source>
</evidence>